<reference evidence="2 3" key="1">
    <citation type="submission" date="2019-10" db="EMBL/GenBank/DDBJ databases">
        <title>Nocardia macrotermitis sp. nov. and Nocardia aurantia sp. nov., isolated from the gut of fungus growing-termite Macrotermes natalensis.</title>
        <authorList>
            <person name="Benndorf R."/>
            <person name="Schwitalla J."/>
            <person name="Martin K."/>
            <person name="De Beer W."/>
            <person name="Kaster A.-K."/>
            <person name="Vollmers J."/>
            <person name="Poulsen M."/>
            <person name="Beemelmanns C."/>
        </authorList>
    </citation>
    <scope>NUCLEOTIDE SEQUENCE [LARGE SCALE GENOMIC DNA]</scope>
    <source>
        <strain evidence="2 3">RB20</strain>
    </source>
</reference>
<evidence type="ECO:0000259" key="1">
    <source>
        <dbReference type="PROSITE" id="PS50995"/>
    </source>
</evidence>
<organism evidence="2 3">
    <name type="scientific">Nocardia macrotermitis</name>
    <dbReference type="NCBI Taxonomy" id="2585198"/>
    <lineage>
        <taxon>Bacteria</taxon>
        <taxon>Bacillati</taxon>
        <taxon>Actinomycetota</taxon>
        <taxon>Actinomycetes</taxon>
        <taxon>Mycobacteriales</taxon>
        <taxon>Nocardiaceae</taxon>
        <taxon>Nocardia</taxon>
    </lineage>
</organism>
<evidence type="ECO:0000313" key="3">
    <source>
        <dbReference type="Proteomes" id="UP000438448"/>
    </source>
</evidence>
<dbReference type="Gene3D" id="1.10.10.10">
    <property type="entry name" value="Winged helix-like DNA-binding domain superfamily/Winged helix DNA-binding domain"/>
    <property type="match status" value="1"/>
</dbReference>
<dbReference type="InterPro" id="IPR052526">
    <property type="entry name" value="HTH-type_Bedaq_tolerance"/>
</dbReference>
<sequence>MDKLTDLLEFETMLLGRYSLTSQRGAGRLDRSAYTLLYRLRMEGPMSIGQLSEALGLDASTVNRQTAAMRKAGLVDRIPDPDGGMARKFEVSAQGAAQLEADRAAAVGHLDTILADWSRDDLGALVGFLERLNTDIERYHGRPWPRP</sequence>
<dbReference type="InterPro" id="IPR000835">
    <property type="entry name" value="HTH_MarR-typ"/>
</dbReference>
<dbReference type="AlphaFoldDB" id="A0A7K0CX34"/>
<dbReference type="PROSITE" id="PS50995">
    <property type="entry name" value="HTH_MARR_2"/>
    <property type="match status" value="1"/>
</dbReference>
<dbReference type="EMBL" id="WEGK01000001">
    <property type="protein sequence ID" value="MQY17502.1"/>
    <property type="molecule type" value="Genomic_DNA"/>
</dbReference>
<keyword evidence="3" id="KW-1185">Reference proteome</keyword>
<comment type="caution">
    <text evidence="2">The sequence shown here is derived from an EMBL/GenBank/DDBJ whole genome shotgun (WGS) entry which is preliminary data.</text>
</comment>
<dbReference type="InterPro" id="IPR036390">
    <property type="entry name" value="WH_DNA-bd_sf"/>
</dbReference>
<dbReference type="SMART" id="SM00347">
    <property type="entry name" value="HTH_MARR"/>
    <property type="match status" value="1"/>
</dbReference>
<evidence type="ECO:0000313" key="2">
    <source>
        <dbReference type="EMBL" id="MQY17502.1"/>
    </source>
</evidence>
<dbReference type="RefSeq" id="WP_153407536.1">
    <property type="nucleotide sequence ID" value="NZ_WEGK01000001.1"/>
</dbReference>
<protein>
    <recommendedName>
        <fullName evidence="1">HTH marR-type domain-containing protein</fullName>
    </recommendedName>
</protein>
<gene>
    <name evidence="2" type="ORF">NRB20_05660</name>
</gene>
<dbReference type="OrthoDB" id="3239785at2"/>
<dbReference type="CDD" id="cd00090">
    <property type="entry name" value="HTH_ARSR"/>
    <property type="match status" value="1"/>
</dbReference>
<dbReference type="InterPro" id="IPR036388">
    <property type="entry name" value="WH-like_DNA-bd_sf"/>
</dbReference>
<dbReference type="PANTHER" id="PTHR39515:SF2">
    <property type="entry name" value="HTH-TYPE TRANSCRIPTIONAL REGULATOR RV0880"/>
    <property type="match status" value="1"/>
</dbReference>
<accession>A0A7K0CX34</accession>
<name>A0A7K0CX34_9NOCA</name>
<dbReference type="Pfam" id="PF01047">
    <property type="entry name" value="MarR"/>
    <property type="match status" value="1"/>
</dbReference>
<dbReference type="GO" id="GO:0003700">
    <property type="term" value="F:DNA-binding transcription factor activity"/>
    <property type="evidence" value="ECO:0007669"/>
    <property type="project" value="InterPro"/>
</dbReference>
<dbReference type="SUPFAM" id="SSF46785">
    <property type="entry name" value="Winged helix' DNA-binding domain"/>
    <property type="match status" value="1"/>
</dbReference>
<dbReference type="InterPro" id="IPR011991">
    <property type="entry name" value="ArsR-like_HTH"/>
</dbReference>
<dbReference type="PANTHER" id="PTHR39515">
    <property type="entry name" value="CONSERVED PROTEIN"/>
    <property type="match status" value="1"/>
</dbReference>
<dbReference type="Proteomes" id="UP000438448">
    <property type="component" value="Unassembled WGS sequence"/>
</dbReference>
<proteinExistence type="predicted"/>
<feature type="domain" description="HTH marR-type" evidence="1">
    <location>
        <begin position="1"/>
        <end position="134"/>
    </location>
</feature>